<evidence type="ECO:0000313" key="2">
    <source>
        <dbReference type="Proteomes" id="UP000744555"/>
    </source>
</evidence>
<dbReference type="RefSeq" id="WP_187806404.1">
    <property type="nucleotide sequence ID" value="NZ_LZEU01000001.1"/>
</dbReference>
<accession>A0ABR7S0J4</accession>
<comment type="caution">
    <text evidence="1">The sequence shown here is derived from an EMBL/GenBank/DDBJ whole genome shotgun (WGS) entry which is preliminary data.</text>
</comment>
<sequence length="149" mass="16659">MTNPAPSRMQQSEELEKLLTQSRQMTFDRRSFEGIGEWIEQASQIAEVFQVYAGAIEEGCSEEEAWSDAESDLAEFRQVVNHLDAPSFLDDVYGDTEVVGSLSDLSRHILLGYAELLEGRLTQIHKLLERVAEDLESVEGLQGALGRKA</sequence>
<dbReference type="Proteomes" id="UP000744555">
    <property type="component" value="Unassembled WGS sequence"/>
</dbReference>
<dbReference type="EMBL" id="LZEU01000001">
    <property type="protein sequence ID" value="MBC9251121.1"/>
    <property type="molecule type" value="Genomic_DNA"/>
</dbReference>
<keyword evidence="2" id="KW-1185">Reference proteome</keyword>
<protein>
    <submittedName>
        <fullName evidence="1">Uncharacterized protein</fullName>
    </submittedName>
</protein>
<organism evidence="1 2">
    <name type="scientific">Aquipseudomonas alcaligenes</name>
    <name type="common">Pseudomonas alcaligenes</name>
    <dbReference type="NCBI Taxonomy" id="43263"/>
    <lineage>
        <taxon>Bacteria</taxon>
        <taxon>Pseudomonadati</taxon>
        <taxon>Pseudomonadota</taxon>
        <taxon>Gammaproteobacteria</taxon>
        <taxon>Pseudomonadales</taxon>
        <taxon>Pseudomonadaceae</taxon>
        <taxon>Aquipseudomonas</taxon>
    </lineage>
</organism>
<proteinExistence type="predicted"/>
<name>A0ABR7S0J4_AQUAC</name>
<evidence type="ECO:0000313" key="1">
    <source>
        <dbReference type="EMBL" id="MBC9251121.1"/>
    </source>
</evidence>
<gene>
    <name evidence="1" type="ORF">A9179_12620</name>
</gene>
<reference evidence="1 2" key="1">
    <citation type="submission" date="2016-06" db="EMBL/GenBank/DDBJ databases">
        <authorList>
            <person name="Ramos C."/>
            <person name="Pintado A."/>
            <person name="Crespo-Gomez J.I."/>
        </authorList>
    </citation>
    <scope>NUCLEOTIDE SEQUENCE [LARGE SCALE GENOMIC DNA]</scope>
    <source>
        <strain evidence="1 2">AVO110</strain>
    </source>
</reference>